<dbReference type="InterPro" id="IPR002696">
    <property type="entry name" value="Membr_insert_effic_factor_YidD"/>
</dbReference>
<dbReference type="RefSeq" id="WP_317995814.1">
    <property type="nucleotide sequence ID" value="NZ_AP025523.1"/>
</dbReference>
<comment type="similarity">
    <text evidence="1">Belongs to the UPF0161 family.</text>
</comment>
<dbReference type="PANTHER" id="PTHR33383">
    <property type="entry name" value="MEMBRANE PROTEIN INSERTION EFFICIENCY FACTOR-RELATED"/>
    <property type="match status" value="1"/>
</dbReference>
<keyword evidence="3" id="KW-1185">Reference proteome</keyword>
<evidence type="ECO:0000313" key="3">
    <source>
        <dbReference type="Proteomes" id="UP001317532"/>
    </source>
</evidence>
<protein>
    <recommendedName>
        <fullName evidence="1">Putative membrane protein insertion efficiency factor</fullName>
    </recommendedName>
</protein>
<dbReference type="PANTHER" id="PTHR33383:SF1">
    <property type="entry name" value="MEMBRANE PROTEIN INSERTION EFFICIENCY FACTOR-RELATED"/>
    <property type="match status" value="1"/>
</dbReference>
<keyword evidence="1" id="KW-0472">Membrane</keyword>
<evidence type="ECO:0000256" key="1">
    <source>
        <dbReference type="HAMAP-Rule" id="MF_00386"/>
    </source>
</evidence>
<evidence type="ECO:0000313" key="2">
    <source>
        <dbReference type="EMBL" id="BDE08299.1"/>
    </source>
</evidence>
<gene>
    <name evidence="2" type="ORF">WPS_35750</name>
</gene>
<dbReference type="EMBL" id="AP025523">
    <property type="protein sequence ID" value="BDE08299.1"/>
    <property type="molecule type" value="Genomic_DNA"/>
</dbReference>
<comment type="subcellular location">
    <subcellularLocation>
        <location evidence="1">Cell membrane</location>
        <topology evidence="1">Peripheral membrane protein</topology>
        <orientation evidence="1">Cytoplasmic side</orientation>
    </subcellularLocation>
</comment>
<organism evidence="2 3">
    <name type="scientific">Vulcanimicrobium alpinum</name>
    <dbReference type="NCBI Taxonomy" id="3016050"/>
    <lineage>
        <taxon>Bacteria</taxon>
        <taxon>Bacillati</taxon>
        <taxon>Vulcanimicrobiota</taxon>
        <taxon>Vulcanimicrobiia</taxon>
        <taxon>Vulcanimicrobiales</taxon>
        <taxon>Vulcanimicrobiaceae</taxon>
        <taxon>Vulcanimicrobium</taxon>
    </lineage>
</organism>
<dbReference type="NCBIfam" id="TIGR00278">
    <property type="entry name" value="membrane protein insertion efficiency factor YidD"/>
    <property type="match status" value="1"/>
</dbReference>
<accession>A0AAN1XZN6</accession>
<dbReference type="GO" id="GO:0005886">
    <property type="term" value="C:plasma membrane"/>
    <property type="evidence" value="ECO:0007669"/>
    <property type="project" value="UniProtKB-SubCell"/>
</dbReference>
<dbReference type="KEGG" id="vab:WPS_35750"/>
<dbReference type="Proteomes" id="UP001317532">
    <property type="component" value="Chromosome"/>
</dbReference>
<proteinExistence type="inferred from homology"/>
<dbReference type="AlphaFoldDB" id="A0AAN1XZN6"/>
<comment type="function">
    <text evidence="1">Could be involved in insertion of integral membrane proteins into the membrane.</text>
</comment>
<name>A0AAN1XZN6_UNVUL</name>
<reference evidence="2 3" key="1">
    <citation type="journal article" date="2022" name="ISME Commun">
        <title>Vulcanimicrobium alpinus gen. nov. sp. nov., the first cultivated representative of the candidate phylum 'Eremiobacterota', is a metabolically versatile aerobic anoxygenic phototroph.</title>
        <authorList>
            <person name="Yabe S."/>
            <person name="Muto K."/>
            <person name="Abe K."/>
            <person name="Yokota A."/>
            <person name="Staudigel H."/>
            <person name="Tebo B.M."/>
        </authorList>
    </citation>
    <scope>NUCLEOTIDE SEQUENCE [LARGE SCALE GENOMIC DNA]</scope>
    <source>
        <strain evidence="2 3">WC8-2</strain>
    </source>
</reference>
<dbReference type="HAMAP" id="MF_00386">
    <property type="entry name" value="UPF0161_YidD"/>
    <property type="match status" value="1"/>
</dbReference>
<keyword evidence="1" id="KW-1003">Cell membrane</keyword>
<sequence>MRARDAAIGLLRLYKRFISPVLPPSCRFAPTCSEYAAEAIEKHGILRGGTLALQRLARCGPWHPGGYDPVPSGKAP</sequence>
<dbReference type="Pfam" id="PF01809">
    <property type="entry name" value="YidD"/>
    <property type="match status" value="1"/>
</dbReference>
<dbReference type="SMART" id="SM01234">
    <property type="entry name" value="Haemolytic"/>
    <property type="match status" value="1"/>
</dbReference>